<comment type="caution">
    <text evidence="2">The sequence shown here is derived from an EMBL/GenBank/DDBJ whole genome shotgun (WGS) entry which is preliminary data.</text>
</comment>
<dbReference type="Proteomes" id="UP000886595">
    <property type="component" value="Unassembled WGS sequence"/>
</dbReference>
<feature type="compositionally biased region" description="Low complexity" evidence="1">
    <location>
        <begin position="144"/>
        <end position="161"/>
    </location>
</feature>
<feature type="region of interest" description="Disordered" evidence="1">
    <location>
        <begin position="144"/>
        <end position="184"/>
    </location>
</feature>
<feature type="compositionally biased region" description="Polar residues" evidence="1">
    <location>
        <begin position="174"/>
        <end position="184"/>
    </location>
</feature>
<dbReference type="EMBL" id="JAAMPC010000003">
    <property type="protein sequence ID" value="KAG2322886.1"/>
    <property type="molecule type" value="Genomic_DNA"/>
</dbReference>
<evidence type="ECO:0000313" key="2">
    <source>
        <dbReference type="EMBL" id="KAG2322886.1"/>
    </source>
</evidence>
<accession>A0A8X7W4H9</accession>
<gene>
    <name evidence="2" type="ORF">Bca52824_016099</name>
</gene>
<protein>
    <submittedName>
        <fullName evidence="2">Uncharacterized protein</fullName>
    </submittedName>
</protein>
<keyword evidence="3" id="KW-1185">Reference proteome</keyword>
<evidence type="ECO:0000313" key="3">
    <source>
        <dbReference type="Proteomes" id="UP000886595"/>
    </source>
</evidence>
<reference evidence="2 3" key="1">
    <citation type="submission" date="2020-02" db="EMBL/GenBank/DDBJ databases">
        <authorList>
            <person name="Ma Q."/>
            <person name="Huang Y."/>
            <person name="Song X."/>
            <person name="Pei D."/>
        </authorList>
    </citation>
    <scope>NUCLEOTIDE SEQUENCE [LARGE SCALE GENOMIC DNA]</scope>
    <source>
        <strain evidence="2">Sxm20200214</strain>
        <tissue evidence="2">Leaf</tissue>
    </source>
</reference>
<feature type="compositionally biased region" description="Basic and acidic residues" evidence="1">
    <location>
        <begin position="23"/>
        <end position="32"/>
    </location>
</feature>
<evidence type="ECO:0000256" key="1">
    <source>
        <dbReference type="SAM" id="MobiDB-lite"/>
    </source>
</evidence>
<name>A0A8X7W4H9_BRACI</name>
<proteinExistence type="predicted"/>
<organism evidence="2 3">
    <name type="scientific">Brassica carinata</name>
    <name type="common">Ethiopian mustard</name>
    <name type="synonym">Abyssinian cabbage</name>
    <dbReference type="NCBI Taxonomy" id="52824"/>
    <lineage>
        <taxon>Eukaryota</taxon>
        <taxon>Viridiplantae</taxon>
        <taxon>Streptophyta</taxon>
        <taxon>Embryophyta</taxon>
        <taxon>Tracheophyta</taxon>
        <taxon>Spermatophyta</taxon>
        <taxon>Magnoliopsida</taxon>
        <taxon>eudicotyledons</taxon>
        <taxon>Gunneridae</taxon>
        <taxon>Pentapetalae</taxon>
        <taxon>rosids</taxon>
        <taxon>malvids</taxon>
        <taxon>Brassicales</taxon>
        <taxon>Brassicaceae</taxon>
        <taxon>Brassiceae</taxon>
        <taxon>Brassica</taxon>
    </lineage>
</organism>
<sequence>MGAWTRSGHQDIPSLMCPGPVRRQADARDNARGKPYPLGMRPERGQPTRGSPYPLGTETEQGGTRSGLLVPLPLAAAMLGSSKWNLPSGLCTPRHHDPREFSFVSFFLVIARASSLSAQAPTLVAILHHGITRSSPLRRARLRPCQASSPSSSQRSISAAILNHEPSPPRLNAQAFTRTPSSSP</sequence>
<feature type="region of interest" description="Disordered" evidence="1">
    <location>
        <begin position="1"/>
        <end position="63"/>
    </location>
</feature>
<dbReference type="AlphaFoldDB" id="A0A8X7W4H9"/>